<dbReference type="GO" id="GO:0006040">
    <property type="term" value="P:amino sugar metabolic process"/>
    <property type="evidence" value="ECO:0007669"/>
    <property type="project" value="InterPro"/>
</dbReference>
<dbReference type="PANTHER" id="PTHR30605">
    <property type="entry name" value="ANHYDRO-N-ACETYLMURAMIC ACID KINASE"/>
    <property type="match status" value="1"/>
</dbReference>
<dbReference type="GO" id="GO:0097175">
    <property type="term" value="P:1,6-anhydro-N-acetyl-beta-muramic acid catabolic process"/>
    <property type="evidence" value="ECO:0007669"/>
    <property type="project" value="UniProtKB-UniRule"/>
</dbReference>
<dbReference type="Gene3D" id="3.30.420.40">
    <property type="match status" value="2"/>
</dbReference>
<proteinExistence type="inferred from homology"/>
<dbReference type="EC" id="2.7.1.170" evidence="1"/>
<organism evidence="2 3">
    <name type="scientific">Stutzerimonas frequens</name>
    <dbReference type="NCBI Taxonomy" id="2968969"/>
    <lineage>
        <taxon>Bacteria</taxon>
        <taxon>Pseudomonadati</taxon>
        <taxon>Pseudomonadota</taxon>
        <taxon>Gammaproteobacteria</taxon>
        <taxon>Pseudomonadales</taxon>
        <taxon>Pseudomonadaceae</taxon>
        <taxon>Stutzerimonas</taxon>
    </lineage>
</organism>
<dbReference type="GO" id="GO:0009254">
    <property type="term" value="P:peptidoglycan turnover"/>
    <property type="evidence" value="ECO:0007669"/>
    <property type="project" value="UniProtKB-UniRule"/>
</dbReference>
<keyword evidence="1 2" id="KW-0418">Kinase</keyword>
<dbReference type="Pfam" id="PF03702">
    <property type="entry name" value="AnmK"/>
    <property type="match status" value="1"/>
</dbReference>
<dbReference type="CDD" id="cd24050">
    <property type="entry name" value="ASKHA_NBD_ANMK"/>
    <property type="match status" value="1"/>
</dbReference>
<dbReference type="RefSeq" id="WP_267932137.1">
    <property type="nucleotide sequence ID" value="NZ_CP113257.1"/>
</dbReference>
<dbReference type="InterPro" id="IPR043129">
    <property type="entry name" value="ATPase_NBD"/>
</dbReference>
<dbReference type="AlphaFoldDB" id="A0AA47E360"/>
<reference evidence="2" key="1">
    <citation type="submission" date="2022-11" db="EMBL/GenBank/DDBJ databases">
        <title>Genomic of Pseudomonas TF18.</title>
        <authorList>
            <person name="Liu T."/>
        </authorList>
    </citation>
    <scope>NUCLEOTIDE SEQUENCE</scope>
    <source>
        <strain evidence="2">TF18</strain>
    </source>
</reference>
<keyword evidence="1" id="KW-0067">ATP-binding</keyword>
<keyword evidence="1" id="KW-0547">Nucleotide-binding</keyword>
<comment type="function">
    <text evidence="1">Catalyzes the specific phosphorylation of 1,6-anhydro-N-acetylmuramic acid (anhMurNAc) with the simultaneous cleavage of the 1,6-anhydro ring, generating MurNAc-6-P. Is required for the utilization of anhMurNAc either imported from the medium or derived from its own cell wall murein, and thus plays a role in cell wall recycling.</text>
</comment>
<evidence type="ECO:0000313" key="3">
    <source>
        <dbReference type="Proteomes" id="UP001164632"/>
    </source>
</evidence>
<evidence type="ECO:0000256" key="1">
    <source>
        <dbReference type="HAMAP-Rule" id="MF_01270"/>
    </source>
</evidence>
<dbReference type="HAMAP" id="MF_01270">
    <property type="entry name" value="AnhMurNAc_kinase"/>
    <property type="match status" value="1"/>
</dbReference>
<keyword evidence="1" id="KW-0119">Carbohydrate metabolism</keyword>
<gene>
    <name evidence="1" type="primary">anmK</name>
    <name evidence="2" type="ORF">OSV15_03705</name>
</gene>
<dbReference type="GO" id="GO:0005524">
    <property type="term" value="F:ATP binding"/>
    <property type="evidence" value="ECO:0007669"/>
    <property type="project" value="UniProtKB-UniRule"/>
</dbReference>
<dbReference type="SUPFAM" id="SSF53067">
    <property type="entry name" value="Actin-like ATPase domain"/>
    <property type="match status" value="1"/>
</dbReference>
<dbReference type="EMBL" id="CP113257">
    <property type="protein sequence ID" value="WAE53314.1"/>
    <property type="molecule type" value="Genomic_DNA"/>
</dbReference>
<comment type="similarity">
    <text evidence="1">Belongs to the anhydro-N-acetylmuramic acid kinase family.</text>
</comment>
<evidence type="ECO:0000313" key="2">
    <source>
        <dbReference type="EMBL" id="WAE53314.1"/>
    </source>
</evidence>
<protein>
    <recommendedName>
        <fullName evidence="1">Anhydro-N-acetylmuramic acid kinase</fullName>
        <ecNumber evidence="1">2.7.1.170</ecNumber>
    </recommendedName>
    <alternativeName>
        <fullName evidence="1">AnhMurNAc kinase</fullName>
    </alternativeName>
</protein>
<dbReference type="Proteomes" id="UP001164632">
    <property type="component" value="Chromosome"/>
</dbReference>
<name>A0AA47E360_9GAMM</name>
<dbReference type="GO" id="GO:0016773">
    <property type="term" value="F:phosphotransferase activity, alcohol group as acceptor"/>
    <property type="evidence" value="ECO:0007669"/>
    <property type="project" value="UniProtKB-UniRule"/>
</dbReference>
<sequence>MPLYLGVMSGTSLDGLDVALVEQSGHMRLLATRFVPMPALLRQDLLALCSPGQDELARCAIAEQHWVQLAAEAILNLLGEQRLSPQAIRAIGSHGQTVRHEPHRGFTIQIGNPALLAELTGINVVADFRRRDVAAGGQGAPLVPAFHEAVFGDSSKARAVLNIGGFSNLSLLSPGQPSYGFDCGPGNVLMDAWVWRHMAQPFDRNGDWAAQGTVVQPLLDAMLAEEFFTTKGPKSTGRELFNPAWLDEHLARYEALRPEDVQATLLELTASSICDSLMAAQPDTEELLVCGGGAHNQALMHRLEALLPRSQVASTQSHGVPPDWVEAMAFAWLAHCCLEGIPANRPRVTGARGNRILGAIYPA</sequence>
<comment type="catalytic activity">
    <reaction evidence="1">
        <text>1,6-anhydro-N-acetyl-beta-muramate + ATP + H2O = N-acetyl-D-muramate 6-phosphate + ADP + H(+)</text>
        <dbReference type="Rhea" id="RHEA:24952"/>
        <dbReference type="ChEBI" id="CHEBI:15377"/>
        <dbReference type="ChEBI" id="CHEBI:15378"/>
        <dbReference type="ChEBI" id="CHEBI:30616"/>
        <dbReference type="ChEBI" id="CHEBI:58690"/>
        <dbReference type="ChEBI" id="CHEBI:58722"/>
        <dbReference type="ChEBI" id="CHEBI:456216"/>
        <dbReference type="EC" id="2.7.1.170"/>
    </reaction>
</comment>
<dbReference type="InterPro" id="IPR005338">
    <property type="entry name" value="Anhydro_N_Ac-Mur_kinase"/>
</dbReference>
<accession>A0AA47E360</accession>
<dbReference type="NCBIfam" id="NF007139">
    <property type="entry name" value="PRK09585.1-3"/>
    <property type="match status" value="1"/>
</dbReference>
<comment type="pathway">
    <text evidence="1">Cell wall biogenesis; peptidoglycan recycling.</text>
</comment>
<keyword evidence="1 2" id="KW-0808">Transferase</keyword>
<feature type="binding site" evidence="1">
    <location>
        <begin position="10"/>
        <end position="17"/>
    </location>
    <ligand>
        <name>ATP</name>
        <dbReference type="ChEBI" id="CHEBI:30616"/>
    </ligand>
</feature>
<comment type="pathway">
    <text evidence="1">Amino-sugar metabolism; 1,6-anhydro-N-acetylmuramate degradation.</text>
</comment>
<dbReference type="PANTHER" id="PTHR30605:SF0">
    <property type="entry name" value="ANHYDRO-N-ACETYLMURAMIC ACID KINASE"/>
    <property type="match status" value="1"/>
</dbReference>
<dbReference type="GO" id="GO:0016301">
    <property type="term" value="F:kinase activity"/>
    <property type="evidence" value="ECO:0007669"/>
    <property type="project" value="UniProtKB-KW"/>
</dbReference>